<evidence type="ECO:0000259" key="11">
    <source>
        <dbReference type="Pfam" id="PF02225"/>
    </source>
</evidence>
<feature type="domain" description="PA" evidence="11">
    <location>
        <begin position="448"/>
        <end position="535"/>
    </location>
</feature>
<feature type="signal peptide" evidence="9">
    <location>
        <begin position="1"/>
        <end position="27"/>
    </location>
</feature>
<dbReference type="Gene3D" id="3.10.170.10">
    <property type="match status" value="1"/>
</dbReference>
<dbReference type="InterPro" id="IPR027268">
    <property type="entry name" value="Peptidase_M4/M1_CTD_sf"/>
</dbReference>
<feature type="domain" description="Peptidase M4" evidence="10">
    <location>
        <begin position="294"/>
        <end position="360"/>
    </location>
</feature>
<dbReference type="PANTHER" id="PTHR33794:SF1">
    <property type="entry name" value="BACILLOLYSIN"/>
    <property type="match status" value="1"/>
</dbReference>
<feature type="region of interest" description="Disordered" evidence="8">
    <location>
        <begin position="393"/>
        <end position="413"/>
    </location>
</feature>
<evidence type="ECO:0000256" key="6">
    <source>
        <dbReference type="ARBA" id="ARBA00022833"/>
    </source>
</evidence>
<evidence type="ECO:0000259" key="13">
    <source>
        <dbReference type="Pfam" id="PF07504"/>
    </source>
</evidence>
<evidence type="ECO:0000259" key="12">
    <source>
        <dbReference type="Pfam" id="PF02868"/>
    </source>
</evidence>
<dbReference type="InterPro" id="IPR023612">
    <property type="entry name" value="Peptidase_M4"/>
</dbReference>
<dbReference type="Pfam" id="PF02225">
    <property type="entry name" value="PA"/>
    <property type="match status" value="1"/>
</dbReference>
<gene>
    <name evidence="14" type="primary">npr</name>
    <name evidence="14" type="ORF">ENKNEFLB_02952</name>
</gene>
<comment type="similarity">
    <text evidence="1">Belongs to the peptidase M4 family.</text>
</comment>
<dbReference type="EMBL" id="CP075371">
    <property type="protein sequence ID" value="QVT80553.1"/>
    <property type="molecule type" value="Genomic_DNA"/>
</dbReference>
<dbReference type="InterPro" id="IPR011096">
    <property type="entry name" value="FTP_domain"/>
</dbReference>
<evidence type="ECO:0000313" key="14">
    <source>
        <dbReference type="EMBL" id="QVT80553.1"/>
    </source>
</evidence>
<dbReference type="RefSeq" id="WP_214056084.1">
    <property type="nucleotide sequence ID" value="NZ_BAAAHS010000045.1"/>
</dbReference>
<evidence type="ECO:0000256" key="8">
    <source>
        <dbReference type="SAM" id="MobiDB-lite"/>
    </source>
</evidence>
<dbReference type="SUPFAM" id="SSF52025">
    <property type="entry name" value="PA domain"/>
    <property type="match status" value="1"/>
</dbReference>
<dbReference type="InterPro" id="IPR013856">
    <property type="entry name" value="Peptidase_M4_domain"/>
</dbReference>
<evidence type="ECO:0000256" key="9">
    <source>
        <dbReference type="SAM" id="SignalP"/>
    </source>
</evidence>
<keyword evidence="15" id="KW-1185">Reference proteome</keyword>
<feature type="chain" id="PRO_5047310119" evidence="9">
    <location>
        <begin position="28"/>
        <end position="1048"/>
    </location>
</feature>
<protein>
    <submittedName>
        <fullName evidence="14">Bacillolysin</fullName>
        <ecNumber evidence="14">3.4.24.28</ecNumber>
    </submittedName>
</protein>
<dbReference type="InterPro" id="IPR001570">
    <property type="entry name" value="Peptidase_M4_C_domain"/>
</dbReference>
<dbReference type="Proteomes" id="UP000679307">
    <property type="component" value="Chromosome"/>
</dbReference>
<evidence type="ECO:0000256" key="3">
    <source>
        <dbReference type="ARBA" id="ARBA00022723"/>
    </source>
</evidence>
<feature type="domain" description="Peptidase M4 C-terminal" evidence="12">
    <location>
        <begin position="559"/>
        <end position="679"/>
    </location>
</feature>
<dbReference type="PRINTS" id="PR00730">
    <property type="entry name" value="THERMOLYSIN"/>
</dbReference>
<evidence type="ECO:0000256" key="7">
    <source>
        <dbReference type="ARBA" id="ARBA00023049"/>
    </source>
</evidence>
<name>A0ABX8EPB8_9ACTN</name>
<dbReference type="CDD" id="cd04818">
    <property type="entry name" value="PA_subtilisin_1"/>
    <property type="match status" value="1"/>
</dbReference>
<evidence type="ECO:0000256" key="5">
    <source>
        <dbReference type="ARBA" id="ARBA00022801"/>
    </source>
</evidence>
<sequence length="1048" mass="109769">MKILRQGLALAVLGAGLTAVSPLSATAAPAAPDRTLVQRMQDDASGQVRVSDERATGKISFIRATGSGSDLLPGTAADSAASAVDKAEAYVDEFAPAFGAPSEQLVREGVTRDELGTVVTWTQEYDGVPVFGSMLKAHLDDQGDLTAVNGELVPVQGLSTDPAISAAEAGRAAVAMVKAQPPTDDEGKAGSVAGIEAKDPSLLVYRSGLAQGVAGGENELAYSIEVGNDANVRDMVFVDAQTGKILNRYSLVHGALERELYEADQNRNLELVWQEGDPLPGDLNTDQENLVRSTGESYWLFKNAFGRDSYDGAGAVMRTINNDPAIACPNANWNGTTTNYCDGVTSDDVVSHEWGHAYTEYTHGLIYQWQPGALNEGYSDVFGETLDLINGREDEGEGDISSPRPVDTCSTNSPAKPVLTINAPGSIARDCLTGGASFGEQLTAEGITGDVVAPTDEVEPGGGTALDGCSPYEQDVTGKIVLVDRGLCAFTEKAEMATEEGAAALIIGNRDDAPIGMSGDDQSLVATVSIGLTDREAIRTALTGGETVNVTMKDAGGERTSSFRWLVGEKSGAFGGAIRDMWNPTCYGDPGKVSDAEYKCSTDDNGGVHSNSGVVNRGYSLLVDGGDYNGVEVGGIGLDKSLNIYYKAMLDYQTPASDFVDHANSLEASCADLTGKAINELSTEPNDVVRAVDKITADDCAQVAAMAQAVELRLDPTDKCNFEPLLAPGDPGTCGEGFTGTEVFSEDFENGLDAWTLEGDNVYGGETFPWTTTRTYRGDHESTVAFAPGPDEGDCSATASDISSVDWMTSGDIELPADGTTPRMSFEHYVATELGFDGGNVQVAVDGGEFAPVPAEAFAFNAPDQISTEAEGNTNPLAGQPGFTGTDGGSVFGSWGTSVVDLGQAGVAPGDTIQVRFAMGRDGCGGSSFFGWNVDNIAVALCEEVPAEPVATTTTFQRTIPQPVRTGKPFVAKVKVVAEDGSVPSGQVALRSRGRIVGTDGVNARGVALIESTRRFARPGTPTMTAVFQGGELLEKSSDRFTVRVVRR</sequence>
<dbReference type="GO" id="GO:0016787">
    <property type="term" value="F:hydrolase activity"/>
    <property type="evidence" value="ECO:0007669"/>
    <property type="project" value="UniProtKB-KW"/>
</dbReference>
<evidence type="ECO:0000256" key="2">
    <source>
        <dbReference type="ARBA" id="ARBA00022670"/>
    </source>
</evidence>
<evidence type="ECO:0000259" key="10">
    <source>
        <dbReference type="Pfam" id="PF01447"/>
    </source>
</evidence>
<dbReference type="Gene3D" id="1.10.390.10">
    <property type="entry name" value="Neutral Protease Domain 2"/>
    <property type="match status" value="2"/>
</dbReference>
<keyword evidence="6" id="KW-0862">Zinc</keyword>
<dbReference type="InterPro" id="IPR003137">
    <property type="entry name" value="PA_domain"/>
</dbReference>
<keyword evidence="4 9" id="KW-0732">Signal</keyword>
<dbReference type="PANTHER" id="PTHR33794">
    <property type="entry name" value="BACILLOLYSIN"/>
    <property type="match status" value="1"/>
</dbReference>
<dbReference type="InterPro" id="IPR046450">
    <property type="entry name" value="PA_dom_sf"/>
</dbReference>
<dbReference type="Gene3D" id="3.50.30.30">
    <property type="match status" value="1"/>
</dbReference>
<dbReference type="Pfam" id="PF02868">
    <property type="entry name" value="Peptidase_M4_C"/>
    <property type="match status" value="1"/>
</dbReference>
<dbReference type="InterPro" id="IPR050728">
    <property type="entry name" value="Zinc_Metalloprotease_M4"/>
</dbReference>
<accession>A0ABX8EPB8</accession>
<evidence type="ECO:0000256" key="4">
    <source>
        <dbReference type="ARBA" id="ARBA00022729"/>
    </source>
</evidence>
<organism evidence="14 15">
    <name type="scientific">Nocardioides aquaticus</name>
    <dbReference type="NCBI Taxonomy" id="160826"/>
    <lineage>
        <taxon>Bacteria</taxon>
        <taxon>Bacillati</taxon>
        <taxon>Actinomycetota</taxon>
        <taxon>Actinomycetes</taxon>
        <taxon>Propionibacteriales</taxon>
        <taxon>Nocardioidaceae</taxon>
        <taxon>Nocardioides</taxon>
    </lineage>
</organism>
<dbReference type="SUPFAM" id="SSF55486">
    <property type="entry name" value="Metalloproteases ('zincins'), catalytic domain"/>
    <property type="match status" value="1"/>
</dbReference>
<dbReference type="Pfam" id="PF01447">
    <property type="entry name" value="Peptidase_M4"/>
    <property type="match status" value="1"/>
</dbReference>
<reference evidence="14 15" key="1">
    <citation type="submission" date="2021-05" db="EMBL/GenBank/DDBJ databases">
        <title>Complete genome of Nocardioides aquaticus KCTC 9944T isolated from meromictic and hypersaline Ekho Lake, Antarctica.</title>
        <authorList>
            <person name="Hwang K."/>
            <person name="Kim K.M."/>
            <person name="Choe H."/>
        </authorList>
    </citation>
    <scope>NUCLEOTIDE SEQUENCE [LARGE SCALE GENOMIC DNA]</scope>
    <source>
        <strain evidence="14 15">KCTC 9944</strain>
    </source>
</reference>
<dbReference type="Gene3D" id="2.60.40.10">
    <property type="entry name" value="Immunoglobulins"/>
    <property type="match status" value="1"/>
</dbReference>
<dbReference type="Pfam" id="PF07504">
    <property type="entry name" value="FTP"/>
    <property type="match status" value="1"/>
</dbReference>
<evidence type="ECO:0000256" key="1">
    <source>
        <dbReference type="ARBA" id="ARBA00009388"/>
    </source>
</evidence>
<evidence type="ECO:0000313" key="15">
    <source>
        <dbReference type="Proteomes" id="UP000679307"/>
    </source>
</evidence>
<keyword evidence="2" id="KW-0645">Protease</keyword>
<proteinExistence type="inferred from homology"/>
<keyword evidence="3" id="KW-0479">Metal-binding</keyword>
<dbReference type="EC" id="3.4.24.28" evidence="14"/>
<dbReference type="InterPro" id="IPR013783">
    <property type="entry name" value="Ig-like_fold"/>
</dbReference>
<keyword evidence="7" id="KW-0482">Metalloprotease</keyword>
<feature type="domain" description="FTP" evidence="13">
    <location>
        <begin position="104"/>
        <end position="152"/>
    </location>
</feature>
<keyword evidence="5 14" id="KW-0378">Hydrolase</keyword>
<dbReference type="Gene3D" id="3.10.450.490">
    <property type="match status" value="1"/>
</dbReference>